<evidence type="ECO:0000256" key="2">
    <source>
        <dbReference type="SAM" id="Coils"/>
    </source>
</evidence>
<dbReference type="Proteomes" id="UP001642484">
    <property type="component" value="Unassembled WGS sequence"/>
</dbReference>
<keyword evidence="2" id="KW-0175">Coiled coil</keyword>
<dbReference type="SUPFAM" id="SSF48452">
    <property type="entry name" value="TPR-like"/>
    <property type="match status" value="1"/>
</dbReference>
<dbReference type="InterPro" id="IPR050754">
    <property type="entry name" value="FKBP4/5/8-like"/>
</dbReference>
<dbReference type="InterPro" id="IPR019734">
    <property type="entry name" value="TPR_rpt"/>
</dbReference>
<dbReference type="SMART" id="SM00028">
    <property type="entry name" value="TPR"/>
    <property type="match status" value="2"/>
</dbReference>
<feature type="coiled-coil region" evidence="2">
    <location>
        <begin position="145"/>
        <end position="172"/>
    </location>
</feature>
<evidence type="ECO:0000313" key="5">
    <source>
        <dbReference type="Proteomes" id="UP001642484"/>
    </source>
</evidence>
<evidence type="ECO:0000256" key="3">
    <source>
        <dbReference type="SAM" id="MobiDB-lite"/>
    </source>
</evidence>
<feature type="compositionally biased region" description="Basic residues" evidence="3">
    <location>
        <begin position="258"/>
        <end position="268"/>
    </location>
</feature>
<organism evidence="4 5">
    <name type="scientific">Durusdinium trenchii</name>
    <dbReference type="NCBI Taxonomy" id="1381693"/>
    <lineage>
        <taxon>Eukaryota</taxon>
        <taxon>Sar</taxon>
        <taxon>Alveolata</taxon>
        <taxon>Dinophyceae</taxon>
        <taxon>Suessiales</taxon>
        <taxon>Symbiodiniaceae</taxon>
        <taxon>Durusdinium</taxon>
    </lineage>
</organism>
<evidence type="ECO:0000313" key="4">
    <source>
        <dbReference type="EMBL" id="CAK9101042.1"/>
    </source>
</evidence>
<protein>
    <submittedName>
        <fullName evidence="4">Uncharacterized protein</fullName>
    </submittedName>
</protein>
<feature type="region of interest" description="Disordered" evidence="3">
    <location>
        <begin position="248"/>
        <end position="268"/>
    </location>
</feature>
<dbReference type="PANTHER" id="PTHR46512">
    <property type="entry name" value="PEPTIDYLPROLYL ISOMERASE"/>
    <property type="match status" value="1"/>
</dbReference>
<gene>
    <name evidence="4" type="ORF">CCMP2556_LOCUS47671</name>
</gene>
<comment type="caution">
    <text evidence="4">The sequence shown here is derived from an EMBL/GenBank/DDBJ whole genome shotgun (WGS) entry which is preliminary data.</text>
</comment>
<feature type="repeat" description="TPR" evidence="1">
    <location>
        <begin position="74"/>
        <end position="107"/>
    </location>
</feature>
<proteinExistence type="predicted"/>
<dbReference type="EMBL" id="CAXAMN010026162">
    <property type="protein sequence ID" value="CAK9101042.1"/>
    <property type="molecule type" value="Genomic_DNA"/>
</dbReference>
<reference evidence="4 5" key="1">
    <citation type="submission" date="2024-02" db="EMBL/GenBank/DDBJ databases">
        <authorList>
            <person name="Chen Y."/>
            <person name="Shah S."/>
            <person name="Dougan E. K."/>
            <person name="Thang M."/>
            <person name="Chan C."/>
        </authorList>
    </citation>
    <scope>NUCLEOTIDE SEQUENCE [LARGE SCALE GENOMIC DNA]</scope>
</reference>
<dbReference type="Gene3D" id="1.25.40.10">
    <property type="entry name" value="Tetratricopeptide repeat domain"/>
    <property type="match status" value="1"/>
</dbReference>
<keyword evidence="1" id="KW-0802">TPR repeat</keyword>
<evidence type="ECO:0000256" key="1">
    <source>
        <dbReference type="PROSITE-ProRule" id="PRU00339"/>
    </source>
</evidence>
<name>A0ABP0RKA7_9DINO</name>
<keyword evidence="5" id="KW-1185">Reference proteome</keyword>
<dbReference type="PROSITE" id="PS50005">
    <property type="entry name" value="TPR"/>
    <property type="match status" value="1"/>
</dbReference>
<accession>A0ABP0RKA7</accession>
<sequence length="328" mass="36717">MAGDKTAEDPPQIVDCIPLIEAATKQKEQGNAAVQRKAFGEAITAYGQAIQILDKADGHPVLRSEGEQMVVLKATLYSNTSQCYLSQELYRRAIDAADACLKLDPEHVKALHRRSQAFEKIHSYAAALLDLRELRRLGGLSKEMLDARSAELEKKQAAVEQVAREAAEDKADDPIGMAMTNVKERFDEICDKYDLRDGDAAGEVADWLTSGEWDVTPKRVAQRFKMEEEDAQVFLAWIAQGLDFKATSRTAQSATPKPKPRPRPSRPRLHCWRAELQTPRVDPAAHRATKEETPALRWLCSKRVAVVEPSVRRTKQMRSTQKCDPSIL</sequence>
<dbReference type="InterPro" id="IPR011990">
    <property type="entry name" value="TPR-like_helical_dom_sf"/>
</dbReference>